<evidence type="ECO:0000256" key="6">
    <source>
        <dbReference type="SAM" id="MobiDB-lite"/>
    </source>
</evidence>
<dbReference type="InterPro" id="IPR052337">
    <property type="entry name" value="SAT4-like"/>
</dbReference>
<dbReference type="PANTHER" id="PTHR33048:SF163">
    <property type="entry name" value="INTEGRAL MEMBRANE PROTEIN (AFU_ORTHOLOGUE AFUA_8G05510)"/>
    <property type="match status" value="1"/>
</dbReference>
<feature type="compositionally biased region" description="Basic and acidic residues" evidence="6">
    <location>
        <begin position="458"/>
        <end position="467"/>
    </location>
</feature>
<protein>
    <recommendedName>
        <fullName evidence="8">Rhodopsin domain-containing protein</fullName>
    </recommendedName>
</protein>
<gene>
    <name evidence="9" type="ORF">OHK93_001633</name>
</gene>
<dbReference type="GO" id="GO:0016020">
    <property type="term" value="C:membrane"/>
    <property type="evidence" value="ECO:0007669"/>
    <property type="project" value="UniProtKB-SubCell"/>
</dbReference>
<evidence type="ECO:0000313" key="9">
    <source>
        <dbReference type="EMBL" id="MDI1490430.1"/>
    </source>
</evidence>
<evidence type="ECO:0000259" key="8">
    <source>
        <dbReference type="Pfam" id="PF20684"/>
    </source>
</evidence>
<dbReference type="EMBL" id="JAPUFD010000011">
    <property type="protein sequence ID" value="MDI1490430.1"/>
    <property type="molecule type" value="Genomic_DNA"/>
</dbReference>
<comment type="subcellular location">
    <subcellularLocation>
        <location evidence="1">Membrane</location>
        <topology evidence="1">Multi-pass membrane protein</topology>
    </subcellularLocation>
</comment>
<organism evidence="9 10">
    <name type="scientific">Ramalina farinacea</name>
    <dbReference type="NCBI Taxonomy" id="258253"/>
    <lineage>
        <taxon>Eukaryota</taxon>
        <taxon>Fungi</taxon>
        <taxon>Dikarya</taxon>
        <taxon>Ascomycota</taxon>
        <taxon>Pezizomycotina</taxon>
        <taxon>Lecanoromycetes</taxon>
        <taxon>OSLEUM clade</taxon>
        <taxon>Lecanoromycetidae</taxon>
        <taxon>Lecanorales</taxon>
        <taxon>Lecanorineae</taxon>
        <taxon>Ramalinaceae</taxon>
        <taxon>Ramalina</taxon>
    </lineage>
</organism>
<keyword evidence="10" id="KW-1185">Reference proteome</keyword>
<feature type="region of interest" description="Disordered" evidence="6">
    <location>
        <begin position="271"/>
        <end position="362"/>
    </location>
</feature>
<name>A0AA43QUA1_9LECA</name>
<keyword evidence="4 7" id="KW-0472">Membrane</keyword>
<evidence type="ECO:0000256" key="4">
    <source>
        <dbReference type="ARBA" id="ARBA00023136"/>
    </source>
</evidence>
<comment type="similarity">
    <text evidence="5">Belongs to the SAT4 family.</text>
</comment>
<feature type="transmembrane region" description="Helical" evidence="7">
    <location>
        <begin position="204"/>
        <end position="224"/>
    </location>
</feature>
<keyword evidence="2 7" id="KW-0812">Transmembrane</keyword>
<reference evidence="9" key="1">
    <citation type="journal article" date="2023" name="Genome Biol. Evol.">
        <title>First Whole Genome Sequence and Flow Cytometry Genome Size Data for the Lichen-Forming Fungus Ramalina farinacea (Ascomycota).</title>
        <authorList>
            <person name="Llewellyn T."/>
            <person name="Mian S."/>
            <person name="Hill R."/>
            <person name="Leitch I.J."/>
            <person name="Gaya E."/>
        </authorList>
    </citation>
    <scope>NUCLEOTIDE SEQUENCE</scope>
    <source>
        <strain evidence="9">LIQ254RAFAR</strain>
    </source>
</reference>
<evidence type="ECO:0000256" key="1">
    <source>
        <dbReference type="ARBA" id="ARBA00004141"/>
    </source>
</evidence>
<feature type="compositionally biased region" description="Polar residues" evidence="6">
    <location>
        <begin position="278"/>
        <end position="289"/>
    </location>
</feature>
<evidence type="ECO:0000313" key="10">
    <source>
        <dbReference type="Proteomes" id="UP001161017"/>
    </source>
</evidence>
<feature type="compositionally biased region" description="Polar residues" evidence="6">
    <location>
        <begin position="319"/>
        <end position="341"/>
    </location>
</feature>
<evidence type="ECO:0000256" key="2">
    <source>
        <dbReference type="ARBA" id="ARBA00022692"/>
    </source>
</evidence>
<feature type="transmembrane region" description="Helical" evidence="7">
    <location>
        <begin position="87"/>
        <end position="111"/>
    </location>
</feature>
<dbReference type="PANTHER" id="PTHR33048">
    <property type="entry name" value="PTH11-LIKE INTEGRAL MEMBRANE PROTEIN (AFU_ORTHOLOGUE AFUA_5G11245)"/>
    <property type="match status" value="1"/>
</dbReference>
<feature type="compositionally biased region" description="Basic and acidic residues" evidence="6">
    <location>
        <begin position="423"/>
        <end position="437"/>
    </location>
</feature>
<proteinExistence type="inferred from homology"/>
<feature type="compositionally biased region" description="Basic and acidic residues" evidence="6">
    <location>
        <begin position="478"/>
        <end position="497"/>
    </location>
</feature>
<dbReference type="InterPro" id="IPR049326">
    <property type="entry name" value="Rhodopsin_dom_fungi"/>
</dbReference>
<dbReference type="Pfam" id="PF20684">
    <property type="entry name" value="Fung_rhodopsin"/>
    <property type="match status" value="1"/>
</dbReference>
<feature type="region of interest" description="Disordered" evidence="6">
    <location>
        <begin position="412"/>
        <end position="497"/>
    </location>
</feature>
<feature type="transmembrane region" description="Helical" evidence="7">
    <location>
        <begin position="23"/>
        <end position="44"/>
    </location>
</feature>
<comment type="caution">
    <text evidence="9">The sequence shown here is derived from an EMBL/GenBank/DDBJ whole genome shotgun (WGS) entry which is preliminary data.</text>
</comment>
<sequence length="497" mass="53767">MSLPPPTDPHALFIYNQNRAGEVYAGTLTLLLVATISVALRFLARKLSSATFCSCYWIEIQYAGLGRHTVQAGGPTNDKELVRFFKIFLAIQILYFTCAMAIKTSLLLLYYRIFSVVTWFRHLLLGAFVVCALYFLIDAFVAIFECTPVAFYWNHTIEGGHCINQTAFYRWNGVANLLIDFGVLGLTMPMIWRLNLATRQKISLSLIFLLGLFACVASIIRVIAFNVVKNSDITYTIVQPSIWTTIEQSTGIICACLPTLRPLFGRLLNSAHSRHGPSKQSNPSSGHTSEQSHHGGGGRNKGQTGTMLSTLSRPPPNDPTSTFAGDSTTDFAHPSSPSFAATASGRVSDEETGFPHHHHHHANAANTADAAFLNGNAGVPAHTASTNANITTVASACTPPAVAWSHRLSNVTTNTSAPGQSRGDGEGRWPVLGREDSETLGGVGMNVPRRGVGVTRTVEQRSERGSEADDSGGGGEGDAERWGRETRGSLRRSMEQG</sequence>
<evidence type="ECO:0000256" key="7">
    <source>
        <dbReference type="SAM" id="Phobius"/>
    </source>
</evidence>
<keyword evidence="3 7" id="KW-1133">Transmembrane helix</keyword>
<accession>A0AA43QUA1</accession>
<dbReference type="Proteomes" id="UP001161017">
    <property type="component" value="Unassembled WGS sequence"/>
</dbReference>
<feature type="transmembrane region" description="Helical" evidence="7">
    <location>
        <begin position="174"/>
        <end position="192"/>
    </location>
</feature>
<evidence type="ECO:0000256" key="5">
    <source>
        <dbReference type="ARBA" id="ARBA00038359"/>
    </source>
</evidence>
<evidence type="ECO:0000256" key="3">
    <source>
        <dbReference type="ARBA" id="ARBA00022989"/>
    </source>
</evidence>
<feature type="domain" description="Rhodopsin" evidence="8">
    <location>
        <begin position="50"/>
        <end position="265"/>
    </location>
</feature>
<feature type="transmembrane region" description="Helical" evidence="7">
    <location>
        <begin position="123"/>
        <end position="144"/>
    </location>
</feature>
<dbReference type="AlphaFoldDB" id="A0AA43QUA1"/>